<evidence type="ECO:0000313" key="6">
    <source>
        <dbReference type="Proteomes" id="UP000183994"/>
    </source>
</evidence>
<dbReference type="InterPro" id="IPR001638">
    <property type="entry name" value="Solute-binding_3/MltF_N"/>
</dbReference>
<dbReference type="Proteomes" id="UP000183994">
    <property type="component" value="Unassembled WGS sequence"/>
</dbReference>
<name>A0A1M6IUV9_9BACT</name>
<dbReference type="CDD" id="cd01008">
    <property type="entry name" value="PBP2_NrtA_SsuA_CpmA_like"/>
    <property type="match status" value="1"/>
</dbReference>
<feature type="domain" description="Solute-binding protein family 3/N-terminal" evidence="4">
    <location>
        <begin position="39"/>
        <end position="267"/>
    </location>
</feature>
<dbReference type="EMBL" id="FQZU01000007">
    <property type="protein sequence ID" value="SHJ38243.1"/>
    <property type="molecule type" value="Genomic_DNA"/>
</dbReference>
<reference evidence="6" key="1">
    <citation type="submission" date="2016-11" db="EMBL/GenBank/DDBJ databases">
        <authorList>
            <person name="Varghese N."/>
            <person name="Submissions S."/>
        </authorList>
    </citation>
    <scope>NUCLEOTIDE SEQUENCE [LARGE SCALE GENOMIC DNA]</scope>
    <source>
        <strain evidence="6">DSM 16219</strain>
    </source>
</reference>
<evidence type="ECO:0000256" key="2">
    <source>
        <dbReference type="ARBA" id="ARBA00010742"/>
    </source>
</evidence>
<dbReference type="Pfam" id="PF09084">
    <property type="entry name" value="NMT1"/>
    <property type="match status" value="1"/>
</dbReference>
<dbReference type="AlphaFoldDB" id="A0A1M6IUV9"/>
<dbReference type="PANTHER" id="PTHR30024">
    <property type="entry name" value="ALIPHATIC SULFONATES-BINDING PROTEIN-RELATED"/>
    <property type="match status" value="1"/>
</dbReference>
<accession>A0A1M6IUV9</accession>
<keyword evidence="6" id="KW-1185">Reference proteome</keyword>
<dbReference type="GO" id="GO:0042597">
    <property type="term" value="C:periplasmic space"/>
    <property type="evidence" value="ECO:0007669"/>
    <property type="project" value="UniProtKB-SubCell"/>
</dbReference>
<comment type="subcellular location">
    <subcellularLocation>
        <location evidence="1">Periplasm</location>
    </subcellularLocation>
</comment>
<dbReference type="SMART" id="SM00062">
    <property type="entry name" value="PBPb"/>
    <property type="match status" value="1"/>
</dbReference>
<evidence type="ECO:0000313" key="5">
    <source>
        <dbReference type="EMBL" id="SHJ38243.1"/>
    </source>
</evidence>
<dbReference type="RefSeq" id="WP_073474642.1">
    <property type="nucleotide sequence ID" value="NZ_FQZU01000007.1"/>
</dbReference>
<comment type="similarity">
    <text evidence="2">Belongs to the bacterial solute-binding protein SsuA/TauA family.</text>
</comment>
<dbReference type="GO" id="GO:0042918">
    <property type="term" value="P:alkanesulfonate transmembrane transport"/>
    <property type="evidence" value="ECO:0007669"/>
    <property type="project" value="TreeGrafter"/>
</dbReference>
<dbReference type="Gene3D" id="3.40.190.10">
    <property type="entry name" value="Periplasmic binding protein-like II"/>
    <property type="match status" value="2"/>
</dbReference>
<dbReference type="STRING" id="1121393.SAMN02745216_01535"/>
<organism evidence="5 6">
    <name type="scientific">Desulfatibacillum alkenivorans DSM 16219</name>
    <dbReference type="NCBI Taxonomy" id="1121393"/>
    <lineage>
        <taxon>Bacteria</taxon>
        <taxon>Pseudomonadati</taxon>
        <taxon>Thermodesulfobacteriota</taxon>
        <taxon>Desulfobacteria</taxon>
        <taxon>Desulfobacterales</taxon>
        <taxon>Desulfatibacillaceae</taxon>
        <taxon>Desulfatibacillum</taxon>
    </lineage>
</organism>
<proteinExistence type="inferred from homology"/>
<dbReference type="PANTHER" id="PTHR30024:SF47">
    <property type="entry name" value="TAURINE-BINDING PERIPLASMIC PROTEIN"/>
    <property type="match status" value="1"/>
</dbReference>
<dbReference type="SUPFAM" id="SSF53850">
    <property type="entry name" value="Periplasmic binding protein-like II"/>
    <property type="match status" value="1"/>
</dbReference>
<evidence type="ECO:0000256" key="1">
    <source>
        <dbReference type="ARBA" id="ARBA00004418"/>
    </source>
</evidence>
<gene>
    <name evidence="5" type="ORF">SAMN02745216_01535</name>
</gene>
<protein>
    <submittedName>
        <fullName evidence="5">NitT/TauT family transport system substrate-binding protein</fullName>
    </submittedName>
</protein>
<dbReference type="InterPro" id="IPR015168">
    <property type="entry name" value="SsuA/THI5"/>
</dbReference>
<evidence type="ECO:0000259" key="4">
    <source>
        <dbReference type="SMART" id="SM00062"/>
    </source>
</evidence>
<keyword evidence="3" id="KW-0732">Signal</keyword>
<sequence length="341" mass="37761">MSIIRQLVLIFAVLAIGFGAYWASHTKESVQEAPEIMEKVRLAVPKGVITAPVLLAQSRGFFAEAGLDVAWEDEYSSGKTAFEAMLRGEADVSVVATTPVVANGFNRDDFFIFCTFTTSYEGVKVIARQDLGVKTASDLKGKTVGLVPGTISQLFLDSLLAYNRILPQEVNTQPIKPQNAADLLKSGEIQAVSIWEPHAYTALKDNPGRAVKVPSSSVYRISICTASTKDFAAKSPNVLKKIVLALKRTTGFMNDQPAQAQKELGELINMDQEPLTLFWKETSFRLSLDQVLLMTMENEAAWMVENRYRDDRLIPDFTRFVYCAPLEEIEPQAVTIVRQKG</sequence>
<evidence type="ECO:0000256" key="3">
    <source>
        <dbReference type="ARBA" id="ARBA00022729"/>
    </source>
</evidence>